<feature type="domain" description="AMP-dependent synthetase/ligase" evidence="2">
    <location>
        <begin position="16"/>
        <end position="181"/>
    </location>
</feature>
<dbReference type="PANTHER" id="PTHR43767:SF1">
    <property type="entry name" value="NONRIBOSOMAL PEPTIDE SYNTHASE PES1 (EUROFUNG)-RELATED"/>
    <property type="match status" value="1"/>
</dbReference>
<dbReference type="SUPFAM" id="SSF56801">
    <property type="entry name" value="Acetyl-CoA synthetase-like"/>
    <property type="match status" value="1"/>
</dbReference>
<feature type="domain" description="AMP-dependent synthetase/ligase" evidence="2">
    <location>
        <begin position="227"/>
        <end position="468"/>
    </location>
</feature>
<dbReference type="PANTHER" id="PTHR43767">
    <property type="entry name" value="LONG-CHAIN-FATTY-ACID--COA LIGASE"/>
    <property type="match status" value="1"/>
</dbReference>
<dbReference type="Proteomes" id="UP000190797">
    <property type="component" value="Chromosome"/>
</dbReference>
<dbReference type="Pfam" id="PF00501">
    <property type="entry name" value="AMP-binding"/>
    <property type="match status" value="2"/>
</dbReference>
<keyword evidence="4" id="KW-1185">Reference proteome</keyword>
<dbReference type="Gene3D" id="3.40.50.12780">
    <property type="entry name" value="N-terminal domain of ligase-like"/>
    <property type="match status" value="2"/>
</dbReference>
<name>A0A1V0ACE3_9ACTN</name>
<proteinExistence type="predicted"/>
<dbReference type="InterPro" id="IPR045851">
    <property type="entry name" value="AMP-bd_C_sf"/>
</dbReference>
<evidence type="ECO:0000259" key="2">
    <source>
        <dbReference type="Pfam" id="PF00501"/>
    </source>
</evidence>
<dbReference type="STRING" id="1909395.BKM31_45965"/>
<protein>
    <recommendedName>
        <fullName evidence="2">AMP-dependent synthetase/ligase domain-containing protein</fullName>
    </recommendedName>
</protein>
<dbReference type="Gene3D" id="3.30.300.30">
    <property type="match status" value="1"/>
</dbReference>
<organism evidence="3 4">
    <name type="scientific">[Actinomadura] parvosata subsp. kistnae</name>
    <dbReference type="NCBI Taxonomy" id="1909395"/>
    <lineage>
        <taxon>Bacteria</taxon>
        <taxon>Bacillati</taxon>
        <taxon>Actinomycetota</taxon>
        <taxon>Actinomycetes</taxon>
        <taxon>Streptosporangiales</taxon>
        <taxon>Streptosporangiaceae</taxon>
        <taxon>Nonomuraea</taxon>
    </lineage>
</organism>
<accession>A0A1V0ACE3</accession>
<reference evidence="4" key="1">
    <citation type="journal article" date="2017" name="Med. Chem. Commun.">
        <title>Nonomuraea sp. ATCC 55076 harbours the largest actinomycete chromosome to date and the kistamicin biosynthetic gene cluster.</title>
        <authorList>
            <person name="Nazari B."/>
            <person name="Forneris C.C."/>
            <person name="Gibson M.I."/>
            <person name="Moon K."/>
            <person name="Schramma K.R."/>
            <person name="Seyedsayamdost M.R."/>
        </authorList>
    </citation>
    <scope>NUCLEOTIDE SEQUENCE [LARGE SCALE GENOMIC DNA]</scope>
    <source>
        <strain evidence="4">ATCC 55076</strain>
    </source>
</reference>
<feature type="compositionally biased region" description="Low complexity" evidence="1">
    <location>
        <begin position="173"/>
        <end position="186"/>
    </location>
</feature>
<feature type="region of interest" description="Disordered" evidence="1">
    <location>
        <begin position="151"/>
        <end position="208"/>
    </location>
</feature>
<sequence length="623" mass="64866">MVTPDLTVNELLGRHFHDRPDAVACHAGGRAVSCARLARTVEETAAALALAGVRHGMRTALLVHPGVELVALALALLRLGAVPVLVDPGMPVAAVRRCLERAAPEAFIGVPLAQAARLALGWARRSSRVIVTVGPRRLWPGPTLAGLRAAARRRPPGHPAGRPATGDTALTARTSGPTGSPSRTPPAADLACTSGPTGPPPHTPATDDLTLITSTSEPTGPPAAADLALIASTSEPTGPPAAGDLALIACTSGSTGPPKGVPLRHRHLTAQLDLLDGLRLVRPGTATLSTFLPFALAATAMGASAVLPDVDPRRPIRADCAALAGDILRHRVATVFAAPALLDRLARHCVARGVVLDPVETVAVAGAPLPLPTLERVRRCLPRAARVLSVYGATECLPVAAIEGTDLRAAAAEHPGAGTCLGRPVAGVEVRVIGVTDHAISRWDDELLVPTGTVGEIVVTSPALGDPYLDDPRATSLARIADGSRVRHRMGDLGHLDSDGRLWFAGRKSERVRTPGGDLCTEHVEPLFAALPGVRRTALVGVFEKGGPPGAQRPVLVVEREPGARRSDVRAAVLEHAARHPHTSGIREVLFHPAFPMDARHNSKICRHVLAAWAASPLRAGRR</sequence>
<dbReference type="GO" id="GO:0016878">
    <property type="term" value="F:acid-thiol ligase activity"/>
    <property type="evidence" value="ECO:0007669"/>
    <property type="project" value="UniProtKB-ARBA"/>
</dbReference>
<dbReference type="KEGG" id="noa:BKM31_45965"/>
<dbReference type="AlphaFoldDB" id="A0A1V0ACE3"/>
<dbReference type="OrthoDB" id="812569at2"/>
<evidence type="ECO:0000256" key="1">
    <source>
        <dbReference type="SAM" id="MobiDB-lite"/>
    </source>
</evidence>
<dbReference type="InterPro" id="IPR000873">
    <property type="entry name" value="AMP-dep_synth/lig_dom"/>
</dbReference>
<evidence type="ECO:0000313" key="4">
    <source>
        <dbReference type="Proteomes" id="UP000190797"/>
    </source>
</evidence>
<gene>
    <name evidence="3" type="ORF">BKM31_45965</name>
</gene>
<dbReference type="InterPro" id="IPR050237">
    <property type="entry name" value="ATP-dep_AMP-bd_enzyme"/>
</dbReference>
<dbReference type="PROSITE" id="PS00455">
    <property type="entry name" value="AMP_BINDING"/>
    <property type="match status" value="1"/>
</dbReference>
<dbReference type="InterPro" id="IPR042099">
    <property type="entry name" value="ANL_N_sf"/>
</dbReference>
<dbReference type="EMBL" id="CP017717">
    <property type="protein sequence ID" value="AQZ67839.1"/>
    <property type="molecule type" value="Genomic_DNA"/>
</dbReference>
<evidence type="ECO:0000313" key="3">
    <source>
        <dbReference type="EMBL" id="AQZ67839.1"/>
    </source>
</evidence>
<dbReference type="InterPro" id="IPR020845">
    <property type="entry name" value="AMP-binding_CS"/>
</dbReference>